<proteinExistence type="predicted"/>
<name>A0A645HMJ2_9ZZZZ</name>
<evidence type="ECO:0000313" key="3">
    <source>
        <dbReference type="EMBL" id="MPN40265.1"/>
    </source>
</evidence>
<organism evidence="3">
    <name type="scientific">bioreactor metagenome</name>
    <dbReference type="NCBI Taxonomy" id="1076179"/>
    <lineage>
        <taxon>unclassified sequences</taxon>
        <taxon>metagenomes</taxon>
        <taxon>ecological metagenomes</taxon>
    </lineage>
</organism>
<evidence type="ECO:0000256" key="1">
    <source>
        <dbReference type="SAM" id="MobiDB-lite"/>
    </source>
</evidence>
<evidence type="ECO:0000259" key="2">
    <source>
        <dbReference type="Pfam" id="PF06832"/>
    </source>
</evidence>
<dbReference type="Pfam" id="PF06832">
    <property type="entry name" value="BiPBP_C"/>
    <property type="match status" value="1"/>
</dbReference>
<feature type="region of interest" description="Disordered" evidence="1">
    <location>
        <begin position="40"/>
        <end position="73"/>
    </location>
</feature>
<comment type="caution">
    <text evidence="3">The sequence shown here is derived from an EMBL/GenBank/DDBJ whole genome shotgun (WGS) entry which is preliminary data.</text>
</comment>
<dbReference type="EMBL" id="VSSQ01096559">
    <property type="protein sequence ID" value="MPN40265.1"/>
    <property type="molecule type" value="Genomic_DNA"/>
</dbReference>
<gene>
    <name evidence="3" type="ORF">SDC9_187801</name>
</gene>
<sequence length="161" mass="17666">MKIPVQFGALDAAGNWLESPRDEWFVRGTEQRRFAIDAVESAAESRAPDPRGKKGRAQTATAQSAAAPSMPTRILSPVSGTIVALDPDIPPARQRLQFIATDAPDDNVRWLLNGKEQGRGARWSWLPWPGRYKVELVDARGKVLDETAVEVRGAGVRQPAR</sequence>
<dbReference type="AlphaFoldDB" id="A0A645HMJ2"/>
<dbReference type="InterPro" id="IPR009647">
    <property type="entry name" value="PBP_C"/>
</dbReference>
<feature type="domain" description="Penicillin-binding C-terminal" evidence="2">
    <location>
        <begin position="65"/>
        <end position="145"/>
    </location>
</feature>
<reference evidence="3" key="1">
    <citation type="submission" date="2019-08" db="EMBL/GenBank/DDBJ databases">
        <authorList>
            <person name="Kucharzyk K."/>
            <person name="Murdoch R.W."/>
            <person name="Higgins S."/>
            <person name="Loffler F."/>
        </authorList>
    </citation>
    <scope>NUCLEOTIDE SEQUENCE</scope>
</reference>
<protein>
    <recommendedName>
        <fullName evidence="2">Penicillin-binding C-terminal domain-containing protein</fullName>
    </recommendedName>
</protein>
<accession>A0A645HMJ2</accession>
<feature type="compositionally biased region" description="Low complexity" evidence="1">
    <location>
        <begin position="57"/>
        <end position="67"/>
    </location>
</feature>